<dbReference type="CDD" id="cd00190">
    <property type="entry name" value="Tryp_SPc"/>
    <property type="match status" value="1"/>
</dbReference>
<dbReference type="InterPro" id="IPR018114">
    <property type="entry name" value="TRYPSIN_HIS"/>
</dbReference>
<organism evidence="11 12">
    <name type="scientific">Parnassius mnemosyne</name>
    <name type="common">clouded apollo</name>
    <dbReference type="NCBI Taxonomy" id="213953"/>
    <lineage>
        <taxon>Eukaryota</taxon>
        <taxon>Metazoa</taxon>
        <taxon>Ecdysozoa</taxon>
        <taxon>Arthropoda</taxon>
        <taxon>Hexapoda</taxon>
        <taxon>Insecta</taxon>
        <taxon>Pterygota</taxon>
        <taxon>Neoptera</taxon>
        <taxon>Endopterygota</taxon>
        <taxon>Lepidoptera</taxon>
        <taxon>Glossata</taxon>
        <taxon>Ditrysia</taxon>
        <taxon>Papilionoidea</taxon>
        <taxon>Papilionidae</taxon>
        <taxon>Parnassiinae</taxon>
        <taxon>Parnassini</taxon>
        <taxon>Parnassius</taxon>
        <taxon>Driopa</taxon>
    </lineage>
</organism>
<dbReference type="Proteomes" id="UP001314205">
    <property type="component" value="Unassembled WGS sequence"/>
</dbReference>
<comment type="caution">
    <text evidence="11">The sequence shown here is derived from an EMBL/GenBank/DDBJ whole genome shotgun (WGS) entry which is preliminary data.</text>
</comment>
<keyword evidence="6" id="KW-0865">Zymogen</keyword>
<keyword evidence="3 9" id="KW-0732">Signal</keyword>
<dbReference type="PROSITE" id="PS50240">
    <property type="entry name" value="TRYPSIN_DOM"/>
    <property type="match status" value="1"/>
</dbReference>
<dbReference type="GO" id="GO:0006508">
    <property type="term" value="P:proteolysis"/>
    <property type="evidence" value="ECO:0007669"/>
    <property type="project" value="UniProtKB-KW"/>
</dbReference>
<evidence type="ECO:0000313" key="11">
    <source>
        <dbReference type="EMBL" id="CAK1589579.1"/>
    </source>
</evidence>
<keyword evidence="2 8" id="KW-0645">Protease</keyword>
<dbReference type="GO" id="GO:0004252">
    <property type="term" value="F:serine-type endopeptidase activity"/>
    <property type="evidence" value="ECO:0007669"/>
    <property type="project" value="InterPro"/>
</dbReference>
<protein>
    <recommendedName>
        <fullName evidence="10">Peptidase S1 domain-containing protein</fullName>
    </recommendedName>
</protein>
<evidence type="ECO:0000256" key="6">
    <source>
        <dbReference type="ARBA" id="ARBA00023145"/>
    </source>
</evidence>
<dbReference type="InterPro" id="IPR043504">
    <property type="entry name" value="Peptidase_S1_PA_chymotrypsin"/>
</dbReference>
<comment type="similarity">
    <text evidence="1">Belongs to the peptidase S1 family.</text>
</comment>
<evidence type="ECO:0000256" key="8">
    <source>
        <dbReference type="RuleBase" id="RU363034"/>
    </source>
</evidence>
<sequence>MHKFLLLVTISGLGVSTPITKQKEDVRVVGGEDIDITAAPYQVSIVYAGTHLCGASIIANDLILTAAHCFKSSNPRDYSIRVGSSSNFKGGFLYPVGDLQLHPKFSMSNMDNDIALMWLSIPLKFSASVAPIRMVEQGEEIKDGDMTIITGWGNLREGGGYPLSLQMVSLPIVNPSLCKKAYDKIYVITPAMLCAGIPEGGKDSCQGDSGGPLVHNGRLAGVVSWGLGCARPRYPGVYTKISALRRWIDQNSYYLRQKHLRP</sequence>
<evidence type="ECO:0000256" key="3">
    <source>
        <dbReference type="ARBA" id="ARBA00022729"/>
    </source>
</evidence>
<keyword evidence="12" id="KW-1185">Reference proteome</keyword>
<gene>
    <name evidence="11" type="ORF">PARMNEM_LOCUS10057</name>
</gene>
<dbReference type="FunFam" id="2.40.10.10:FF:000077">
    <property type="entry name" value="Predicted protein"/>
    <property type="match status" value="1"/>
</dbReference>
<keyword evidence="4 8" id="KW-0378">Hydrolase</keyword>
<dbReference type="PANTHER" id="PTHR24276">
    <property type="entry name" value="POLYSERASE-RELATED"/>
    <property type="match status" value="1"/>
</dbReference>
<evidence type="ECO:0000256" key="2">
    <source>
        <dbReference type="ARBA" id="ARBA00022670"/>
    </source>
</evidence>
<evidence type="ECO:0000256" key="9">
    <source>
        <dbReference type="SAM" id="SignalP"/>
    </source>
</evidence>
<dbReference type="Pfam" id="PF00089">
    <property type="entry name" value="Trypsin"/>
    <property type="match status" value="1"/>
</dbReference>
<keyword evidence="5 8" id="KW-0720">Serine protease</keyword>
<dbReference type="PROSITE" id="PS00135">
    <property type="entry name" value="TRYPSIN_SER"/>
    <property type="match status" value="1"/>
</dbReference>
<dbReference type="InterPro" id="IPR009003">
    <property type="entry name" value="Peptidase_S1_PA"/>
</dbReference>
<dbReference type="InterPro" id="IPR050430">
    <property type="entry name" value="Peptidase_S1"/>
</dbReference>
<evidence type="ECO:0000256" key="5">
    <source>
        <dbReference type="ARBA" id="ARBA00022825"/>
    </source>
</evidence>
<dbReference type="AlphaFoldDB" id="A0AAV1L590"/>
<dbReference type="EMBL" id="CAVLGL010000084">
    <property type="protein sequence ID" value="CAK1589579.1"/>
    <property type="molecule type" value="Genomic_DNA"/>
</dbReference>
<dbReference type="PROSITE" id="PS00134">
    <property type="entry name" value="TRYPSIN_HIS"/>
    <property type="match status" value="1"/>
</dbReference>
<evidence type="ECO:0000313" key="12">
    <source>
        <dbReference type="Proteomes" id="UP001314205"/>
    </source>
</evidence>
<proteinExistence type="inferred from homology"/>
<dbReference type="PRINTS" id="PR00722">
    <property type="entry name" value="CHYMOTRYPSIN"/>
</dbReference>
<name>A0AAV1L590_9NEOP</name>
<keyword evidence="7" id="KW-1015">Disulfide bond</keyword>
<dbReference type="Gene3D" id="2.40.10.10">
    <property type="entry name" value="Trypsin-like serine proteases"/>
    <property type="match status" value="1"/>
</dbReference>
<dbReference type="SUPFAM" id="SSF50494">
    <property type="entry name" value="Trypsin-like serine proteases"/>
    <property type="match status" value="1"/>
</dbReference>
<dbReference type="InterPro" id="IPR033116">
    <property type="entry name" value="TRYPSIN_SER"/>
</dbReference>
<dbReference type="SMART" id="SM00020">
    <property type="entry name" value="Tryp_SPc"/>
    <property type="match status" value="1"/>
</dbReference>
<feature type="chain" id="PRO_5044021669" description="Peptidase S1 domain-containing protein" evidence="9">
    <location>
        <begin position="17"/>
        <end position="262"/>
    </location>
</feature>
<evidence type="ECO:0000256" key="1">
    <source>
        <dbReference type="ARBA" id="ARBA00007664"/>
    </source>
</evidence>
<evidence type="ECO:0000256" key="7">
    <source>
        <dbReference type="ARBA" id="ARBA00023157"/>
    </source>
</evidence>
<dbReference type="PANTHER" id="PTHR24276:SF91">
    <property type="entry name" value="AT26814P-RELATED"/>
    <property type="match status" value="1"/>
</dbReference>
<feature type="signal peptide" evidence="9">
    <location>
        <begin position="1"/>
        <end position="16"/>
    </location>
</feature>
<evidence type="ECO:0000259" key="10">
    <source>
        <dbReference type="PROSITE" id="PS50240"/>
    </source>
</evidence>
<dbReference type="InterPro" id="IPR001254">
    <property type="entry name" value="Trypsin_dom"/>
</dbReference>
<reference evidence="11 12" key="1">
    <citation type="submission" date="2023-11" db="EMBL/GenBank/DDBJ databases">
        <authorList>
            <person name="Hedman E."/>
            <person name="Englund M."/>
            <person name="Stromberg M."/>
            <person name="Nyberg Akerstrom W."/>
            <person name="Nylinder S."/>
            <person name="Jareborg N."/>
            <person name="Kallberg Y."/>
            <person name="Kronander E."/>
        </authorList>
    </citation>
    <scope>NUCLEOTIDE SEQUENCE [LARGE SCALE GENOMIC DNA]</scope>
</reference>
<dbReference type="InterPro" id="IPR001314">
    <property type="entry name" value="Peptidase_S1A"/>
</dbReference>
<feature type="domain" description="Peptidase S1" evidence="10">
    <location>
        <begin position="28"/>
        <end position="253"/>
    </location>
</feature>
<evidence type="ECO:0000256" key="4">
    <source>
        <dbReference type="ARBA" id="ARBA00022801"/>
    </source>
</evidence>
<accession>A0AAV1L590</accession>